<dbReference type="RefSeq" id="WP_158561675.1">
    <property type="nucleotide sequence ID" value="NZ_CABVJC010000002.1"/>
</dbReference>
<evidence type="ECO:0000259" key="2">
    <source>
        <dbReference type="Pfam" id="PF07885"/>
    </source>
</evidence>
<evidence type="ECO:0000313" key="3">
    <source>
        <dbReference type="EMBL" id="VVP84990.1"/>
    </source>
</evidence>
<reference evidence="3 4" key="1">
    <citation type="submission" date="2019-09" db="EMBL/GenBank/DDBJ databases">
        <authorList>
            <person name="Chandra G."/>
            <person name="Truman W A."/>
        </authorList>
    </citation>
    <scope>NUCLEOTIDE SEQUENCE [LARGE SCALE GENOMIC DNA]</scope>
    <source>
        <strain evidence="3">PS941</strain>
    </source>
</reference>
<dbReference type="AlphaFoldDB" id="A0A5E7SGC4"/>
<evidence type="ECO:0000313" key="4">
    <source>
        <dbReference type="Proteomes" id="UP000326452"/>
    </source>
</evidence>
<protein>
    <recommendedName>
        <fullName evidence="2">Potassium channel domain-containing protein</fullName>
    </recommendedName>
</protein>
<feature type="transmembrane region" description="Helical" evidence="1">
    <location>
        <begin position="12"/>
        <end position="33"/>
    </location>
</feature>
<keyword evidence="1" id="KW-0472">Membrane</keyword>
<dbReference type="InterPro" id="IPR013099">
    <property type="entry name" value="K_chnl_dom"/>
</dbReference>
<evidence type="ECO:0000256" key="1">
    <source>
        <dbReference type="SAM" id="Phobius"/>
    </source>
</evidence>
<dbReference type="Proteomes" id="UP000326452">
    <property type="component" value="Unassembled WGS sequence"/>
</dbReference>
<feature type="transmembrane region" description="Helical" evidence="1">
    <location>
        <begin position="77"/>
        <end position="95"/>
    </location>
</feature>
<gene>
    <name evidence="3" type="ORF">PS941_01112</name>
</gene>
<accession>A0A5E7SGC4</accession>
<proteinExistence type="predicted"/>
<keyword evidence="1" id="KW-1133">Transmembrane helix</keyword>
<name>A0A5E7SGC4_PSEFL</name>
<dbReference type="SUPFAM" id="SSF81324">
    <property type="entry name" value="Voltage-gated potassium channels"/>
    <property type="match status" value="1"/>
</dbReference>
<dbReference type="Pfam" id="PF07885">
    <property type="entry name" value="Ion_trans_2"/>
    <property type="match status" value="1"/>
</dbReference>
<sequence>MKELSTKQKHLSYKLIATLIGSILFFSALFWLAGNFEGHGVTKSNESADIYELVYFSVVSITTLGYGDFTPIGISRLFASLEAIFGILFIGYSISQVLSLRQSTLVEYSVNYGIHEAYNQCIEYLIDAKESIGDKRREIQNSIIPEKISFLYNRSNPFYSSTKALRITNGYSSHLVNIGKIDELVKHVERAAHHVEELAGFSRKYLNLLQSKNIDWKQDRTFSILLTVCDQVDYFVDQFIEKTSYASRPYKGGGMYRDVVKSITNDIRGKCRKS</sequence>
<keyword evidence="1" id="KW-0812">Transmembrane</keyword>
<feature type="domain" description="Potassium channel" evidence="2">
    <location>
        <begin position="26"/>
        <end position="98"/>
    </location>
</feature>
<dbReference type="Gene3D" id="1.10.287.70">
    <property type="match status" value="1"/>
</dbReference>
<organism evidence="3 4">
    <name type="scientific">Pseudomonas fluorescens</name>
    <dbReference type="NCBI Taxonomy" id="294"/>
    <lineage>
        <taxon>Bacteria</taxon>
        <taxon>Pseudomonadati</taxon>
        <taxon>Pseudomonadota</taxon>
        <taxon>Gammaproteobacteria</taxon>
        <taxon>Pseudomonadales</taxon>
        <taxon>Pseudomonadaceae</taxon>
        <taxon>Pseudomonas</taxon>
    </lineage>
</organism>
<dbReference type="EMBL" id="CABVJC010000002">
    <property type="protein sequence ID" value="VVP84990.1"/>
    <property type="molecule type" value="Genomic_DNA"/>
</dbReference>